<dbReference type="GO" id="GO:0034599">
    <property type="term" value="P:cellular response to oxidative stress"/>
    <property type="evidence" value="ECO:0007669"/>
    <property type="project" value="TreeGrafter"/>
</dbReference>
<dbReference type="eggNOG" id="KOG1635">
    <property type="taxonomic scope" value="Eukaryota"/>
</dbReference>
<dbReference type="Gene3D" id="3.30.1060.10">
    <property type="entry name" value="Peptide methionine sulphoxide reductase MsrA"/>
    <property type="match status" value="1"/>
</dbReference>
<proteinExistence type="inferred from homology"/>
<dbReference type="OMA" id="RLLEEFW"/>
<dbReference type="EMBL" id="FN648319">
    <property type="protein sequence ID" value="CBJ30284.1"/>
    <property type="molecule type" value="Genomic_DNA"/>
</dbReference>
<dbReference type="GO" id="GO:0008113">
    <property type="term" value="F:peptide-methionine (S)-S-oxide reductase activity"/>
    <property type="evidence" value="ECO:0007669"/>
    <property type="project" value="UniProtKB-EC"/>
</dbReference>
<evidence type="ECO:0000259" key="6">
    <source>
        <dbReference type="PROSITE" id="PS50059"/>
    </source>
</evidence>
<accession>D7FP17</accession>
<evidence type="ECO:0000313" key="7">
    <source>
        <dbReference type="EMBL" id="CBJ30284.1"/>
    </source>
</evidence>
<name>D7FP17_ECTSI</name>
<feature type="domain" description="PPIase FKBP-type" evidence="6">
    <location>
        <begin position="33"/>
        <end position="127"/>
    </location>
</feature>
<dbReference type="InterPro" id="IPR046357">
    <property type="entry name" value="PPIase_dom_sf"/>
</dbReference>
<dbReference type="PROSITE" id="PS50059">
    <property type="entry name" value="FKBP_PPIASE"/>
    <property type="match status" value="1"/>
</dbReference>
<dbReference type="GO" id="GO:0003755">
    <property type="term" value="F:peptidyl-prolyl cis-trans isomerase activity"/>
    <property type="evidence" value="ECO:0007669"/>
    <property type="project" value="UniProtKB-KW"/>
</dbReference>
<dbReference type="OrthoDB" id="77405at2759"/>
<dbReference type="Gene3D" id="3.10.50.40">
    <property type="match status" value="1"/>
</dbReference>
<evidence type="ECO:0000256" key="1">
    <source>
        <dbReference type="ARBA" id="ARBA00005591"/>
    </source>
</evidence>
<dbReference type="GO" id="GO:0005737">
    <property type="term" value="C:cytoplasm"/>
    <property type="evidence" value="ECO:0007669"/>
    <property type="project" value="TreeGrafter"/>
</dbReference>
<dbReference type="InterPro" id="IPR001179">
    <property type="entry name" value="PPIase_FKBP_dom"/>
</dbReference>
<organism evidence="7 8">
    <name type="scientific">Ectocarpus siliculosus</name>
    <name type="common">Brown alga</name>
    <name type="synonym">Conferva siliculosa</name>
    <dbReference type="NCBI Taxonomy" id="2880"/>
    <lineage>
        <taxon>Eukaryota</taxon>
        <taxon>Sar</taxon>
        <taxon>Stramenopiles</taxon>
        <taxon>Ochrophyta</taxon>
        <taxon>PX clade</taxon>
        <taxon>Phaeophyceae</taxon>
        <taxon>Ectocarpales</taxon>
        <taxon>Ectocarpaceae</taxon>
        <taxon>Ectocarpus</taxon>
    </lineage>
</organism>
<dbReference type="STRING" id="2880.D7FP17"/>
<dbReference type="InParanoid" id="D7FP17"/>
<dbReference type="SUPFAM" id="SSF54534">
    <property type="entry name" value="FKBP-like"/>
    <property type="match status" value="1"/>
</dbReference>
<keyword evidence="5" id="KW-0697">Rotamase</keyword>
<keyword evidence="2" id="KW-0560">Oxidoreductase</keyword>
<dbReference type="GO" id="GO:0033744">
    <property type="term" value="F:L-methionine:thioredoxin-disulfide S-oxidoreductase activity"/>
    <property type="evidence" value="ECO:0007669"/>
    <property type="project" value="RHEA"/>
</dbReference>
<reference evidence="7 8" key="1">
    <citation type="journal article" date="2010" name="Nature">
        <title>The Ectocarpus genome and the independent evolution of multicellularity in brown algae.</title>
        <authorList>
            <person name="Cock J.M."/>
            <person name="Sterck L."/>
            <person name="Rouze P."/>
            <person name="Scornet D."/>
            <person name="Allen A.E."/>
            <person name="Amoutzias G."/>
            <person name="Anthouard V."/>
            <person name="Artiguenave F."/>
            <person name="Aury J.M."/>
            <person name="Badger J.H."/>
            <person name="Beszteri B."/>
            <person name="Billiau K."/>
            <person name="Bonnet E."/>
            <person name="Bothwell J.H."/>
            <person name="Bowler C."/>
            <person name="Boyen C."/>
            <person name="Brownlee C."/>
            <person name="Carrano C.J."/>
            <person name="Charrier B."/>
            <person name="Cho G.Y."/>
            <person name="Coelho S.M."/>
            <person name="Collen J."/>
            <person name="Corre E."/>
            <person name="Da Silva C."/>
            <person name="Delage L."/>
            <person name="Delaroque N."/>
            <person name="Dittami S.M."/>
            <person name="Doulbeau S."/>
            <person name="Elias M."/>
            <person name="Farnham G."/>
            <person name="Gachon C.M."/>
            <person name="Gschloessl B."/>
            <person name="Heesch S."/>
            <person name="Jabbari K."/>
            <person name="Jubin C."/>
            <person name="Kawai H."/>
            <person name="Kimura K."/>
            <person name="Kloareg B."/>
            <person name="Kupper F.C."/>
            <person name="Lang D."/>
            <person name="Le Bail A."/>
            <person name="Leblanc C."/>
            <person name="Lerouge P."/>
            <person name="Lohr M."/>
            <person name="Lopez P.J."/>
            <person name="Martens C."/>
            <person name="Maumus F."/>
            <person name="Michel G."/>
            <person name="Miranda-Saavedra D."/>
            <person name="Morales J."/>
            <person name="Moreau H."/>
            <person name="Motomura T."/>
            <person name="Nagasato C."/>
            <person name="Napoli C.A."/>
            <person name="Nelson D.R."/>
            <person name="Nyvall-Collen P."/>
            <person name="Peters A.F."/>
            <person name="Pommier C."/>
            <person name="Potin P."/>
            <person name="Poulain J."/>
            <person name="Quesneville H."/>
            <person name="Read B."/>
            <person name="Rensing S.A."/>
            <person name="Ritter A."/>
            <person name="Rousvoal S."/>
            <person name="Samanta M."/>
            <person name="Samson G."/>
            <person name="Schroeder D.C."/>
            <person name="Segurens B."/>
            <person name="Strittmatter M."/>
            <person name="Tonon T."/>
            <person name="Tregear J.W."/>
            <person name="Valentin K."/>
            <person name="von Dassow P."/>
            <person name="Yamagishi T."/>
            <person name="Van de Peer Y."/>
            <person name="Wincker P."/>
        </authorList>
    </citation>
    <scope>NUCLEOTIDE SEQUENCE [LARGE SCALE GENOMIC DNA]</scope>
    <source>
        <strain evidence="8">Ec32 / CCAP1310/4</strain>
    </source>
</reference>
<dbReference type="InterPro" id="IPR002569">
    <property type="entry name" value="Met_Sox_Rdtase_MsrA_dom"/>
</dbReference>
<dbReference type="Pfam" id="PF01625">
    <property type="entry name" value="PMSR"/>
    <property type="match status" value="1"/>
</dbReference>
<evidence type="ECO:0000256" key="2">
    <source>
        <dbReference type="ARBA" id="ARBA00023002"/>
    </source>
</evidence>
<dbReference type="InterPro" id="IPR050162">
    <property type="entry name" value="MsrA_MetSO_reductase"/>
</dbReference>
<dbReference type="PANTHER" id="PTHR42799:SF2">
    <property type="entry name" value="MITOCHONDRIAL PEPTIDE METHIONINE SULFOXIDE REDUCTASE"/>
    <property type="match status" value="1"/>
</dbReference>
<dbReference type="Pfam" id="PF00254">
    <property type="entry name" value="FKBP_C"/>
    <property type="match status" value="1"/>
</dbReference>
<dbReference type="EMBL" id="FN649728">
    <property type="protein sequence ID" value="CBJ30284.1"/>
    <property type="molecule type" value="Genomic_DNA"/>
</dbReference>
<dbReference type="InterPro" id="IPR036509">
    <property type="entry name" value="Met_Sox_Rdtase_MsrA_sf"/>
</dbReference>
<evidence type="ECO:0000256" key="5">
    <source>
        <dbReference type="PROSITE-ProRule" id="PRU00277"/>
    </source>
</evidence>
<protein>
    <recommendedName>
        <fullName evidence="5">peptidylprolyl isomerase</fullName>
        <ecNumber evidence="5">5.2.1.8</ecNumber>
    </recommendedName>
</protein>
<dbReference type="NCBIfam" id="TIGR00401">
    <property type="entry name" value="msrA"/>
    <property type="match status" value="1"/>
</dbReference>
<evidence type="ECO:0000256" key="4">
    <source>
        <dbReference type="ARBA" id="ARBA00048782"/>
    </source>
</evidence>
<keyword evidence="8" id="KW-1185">Reference proteome</keyword>
<evidence type="ECO:0000313" key="8">
    <source>
        <dbReference type="Proteomes" id="UP000002630"/>
    </source>
</evidence>
<comment type="catalytic activity">
    <reaction evidence="3">
        <text>L-methionyl-[protein] + [thioredoxin]-disulfide + H2O = L-methionyl-(S)-S-oxide-[protein] + [thioredoxin]-dithiol</text>
        <dbReference type="Rhea" id="RHEA:14217"/>
        <dbReference type="Rhea" id="RHEA-COMP:10698"/>
        <dbReference type="Rhea" id="RHEA-COMP:10700"/>
        <dbReference type="Rhea" id="RHEA-COMP:12313"/>
        <dbReference type="Rhea" id="RHEA-COMP:12315"/>
        <dbReference type="ChEBI" id="CHEBI:15377"/>
        <dbReference type="ChEBI" id="CHEBI:16044"/>
        <dbReference type="ChEBI" id="CHEBI:29950"/>
        <dbReference type="ChEBI" id="CHEBI:44120"/>
        <dbReference type="ChEBI" id="CHEBI:50058"/>
        <dbReference type="EC" id="1.8.4.11"/>
    </reaction>
</comment>
<dbReference type="Proteomes" id="UP000002630">
    <property type="component" value="Linkage Group LG03"/>
</dbReference>
<keyword evidence="5" id="KW-0413">Isomerase</keyword>
<dbReference type="PANTHER" id="PTHR42799">
    <property type="entry name" value="MITOCHONDRIAL PEPTIDE METHIONINE SULFOXIDE REDUCTASE"/>
    <property type="match status" value="1"/>
</dbReference>
<sequence>MNPRWEGGPGCVFQASGWGTKERRRCLSMVAVGDVAGVEYSLRTEDGSPFETRFDQGRVKLVVGGGGFAPFLHNAVLKMEPGEEKEVTVPPKDAFGEYDPELTATLGMDSAPGDISVGTVLQLWTGQKATVTEMSGESFKIDWNPDLAGTSLVMDVKVLEAAKAESVLKTATFAGGCFWGLELAFQRAKGVVSTKAGYAQGVVKNPTYSEVCSGKTGHTEAVQVLYDPSETKYADLLTIFFGRHDPTQVNGQGNDKGTQYRAGVYFHDEQQKAVAEKFFADEISARRLKKLATELEEVREFYDAEDEHQQYLQKGGQDARKEATETIRCYG</sequence>
<dbReference type="HAMAP" id="MF_01401">
    <property type="entry name" value="MsrA"/>
    <property type="match status" value="1"/>
</dbReference>
<gene>
    <name evidence="7" type="ORF">Esi_0184_0028</name>
</gene>
<comment type="catalytic activity">
    <reaction evidence="4">
        <text>[thioredoxin]-disulfide + L-methionine + H2O = L-methionine (S)-S-oxide + [thioredoxin]-dithiol</text>
        <dbReference type="Rhea" id="RHEA:19993"/>
        <dbReference type="Rhea" id="RHEA-COMP:10698"/>
        <dbReference type="Rhea" id="RHEA-COMP:10700"/>
        <dbReference type="ChEBI" id="CHEBI:15377"/>
        <dbReference type="ChEBI" id="CHEBI:29950"/>
        <dbReference type="ChEBI" id="CHEBI:50058"/>
        <dbReference type="ChEBI" id="CHEBI:57844"/>
        <dbReference type="ChEBI" id="CHEBI:58772"/>
        <dbReference type="EC" id="1.8.4.11"/>
    </reaction>
</comment>
<comment type="catalytic activity">
    <reaction evidence="5">
        <text>[protein]-peptidylproline (omega=180) = [protein]-peptidylproline (omega=0)</text>
        <dbReference type="Rhea" id="RHEA:16237"/>
        <dbReference type="Rhea" id="RHEA-COMP:10747"/>
        <dbReference type="Rhea" id="RHEA-COMP:10748"/>
        <dbReference type="ChEBI" id="CHEBI:83833"/>
        <dbReference type="ChEBI" id="CHEBI:83834"/>
        <dbReference type="EC" id="5.2.1.8"/>
    </reaction>
</comment>
<dbReference type="SUPFAM" id="SSF55068">
    <property type="entry name" value="Peptide methionine sulfoxide reductase"/>
    <property type="match status" value="1"/>
</dbReference>
<comment type="similarity">
    <text evidence="1">Belongs to the MsrA Met sulfoxide reductase family.</text>
</comment>
<dbReference type="AlphaFoldDB" id="D7FP17"/>
<dbReference type="EC" id="5.2.1.8" evidence="5"/>
<evidence type="ECO:0000256" key="3">
    <source>
        <dbReference type="ARBA" id="ARBA00047806"/>
    </source>
</evidence>